<evidence type="ECO:0000256" key="2">
    <source>
        <dbReference type="ARBA" id="ARBA00023125"/>
    </source>
</evidence>
<dbReference type="EMBL" id="RHHT01000025">
    <property type="protein sequence ID" value="RNB78371.1"/>
    <property type="molecule type" value="Genomic_DNA"/>
</dbReference>
<dbReference type="Gene3D" id="2.60.120.10">
    <property type="entry name" value="Jelly Rolls"/>
    <property type="match status" value="1"/>
</dbReference>
<dbReference type="InterPro" id="IPR014710">
    <property type="entry name" value="RmlC-like_jellyroll"/>
</dbReference>
<dbReference type="InterPro" id="IPR036390">
    <property type="entry name" value="WH_DNA-bd_sf"/>
</dbReference>
<gene>
    <name evidence="7" type="ORF">EDM58_11225</name>
</gene>
<name>A0A3M8CSJ0_9BACL</name>
<dbReference type="PROSITE" id="PS51063">
    <property type="entry name" value="HTH_CRP_2"/>
    <property type="match status" value="1"/>
</dbReference>
<keyword evidence="2" id="KW-0238">DNA-binding</keyword>
<dbReference type="PANTHER" id="PTHR24567:SF26">
    <property type="entry name" value="REGULATORY PROTEIN YEIL"/>
    <property type="match status" value="1"/>
</dbReference>
<dbReference type="SUPFAM" id="SSF51206">
    <property type="entry name" value="cAMP-binding domain-like"/>
    <property type="match status" value="1"/>
</dbReference>
<feature type="domain" description="HTH crp-type" evidence="6">
    <location>
        <begin position="164"/>
        <end position="237"/>
    </location>
</feature>
<dbReference type="Proteomes" id="UP000281915">
    <property type="component" value="Unassembled WGS sequence"/>
</dbReference>
<dbReference type="Pfam" id="PF00027">
    <property type="entry name" value="cNMP_binding"/>
    <property type="match status" value="1"/>
</dbReference>
<dbReference type="GO" id="GO:0003677">
    <property type="term" value="F:DNA binding"/>
    <property type="evidence" value="ECO:0007669"/>
    <property type="project" value="UniProtKB-KW"/>
</dbReference>
<proteinExistence type="predicted"/>
<dbReference type="PROSITE" id="PS50042">
    <property type="entry name" value="CNMP_BINDING_3"/>
    <property type="match status" value="1"/>
</dbReference>
<dbReference type="SUPFAM" id="SSF46785">
    <property type="entry name" value="Winged helix' DNA-binding domain"/>
    <property type="match status" value="1"/>
</dbReference>
<dbReference type="InterPro" id="IPR012318">
    <property type="entry name" value="HTH_CRP"/>
</dbReference>
<dbReference type="InterPro" id="IPR000595">
    <property type="entry name" value="cNMP-bd_dom"/>
</dbReference>
<keyword evidence="3" id="KW-0010">Activator</keyword>
<dbReference type="InterPro" id="IPR050397">
    <property type="entry name" value="Env_Response_Regulators"/>
</dbReference>
<dbReference type="GO" id="GO:0003700">
    <property type="term" value="F:DNA-binding transcription factor activity"/>
    <property type="evidence" value="ECO:0007669"/>
    <property type="project" value="TreeGrafter"/>
</dbReference>
<accession>A0A3M8CSJ0</accession>
<evidence type="ECO:0000313" key="8">
    <source>
        <dbReference type="Proteomes" id="UP000281915"/>
    </source>
</evidence>
<evidence type="ECO:0000256" key="4">
    <source>
        <dbReference type="ARBA" id="ARBA00023163"/>
    </source>
</evidence>
<protein>
    <submittedName>
        <fullName evidence="7">Crp/Fnr family transcriptional regulator</fullName>
    </submittedName>
</protein>
<keyword evidence="4" id="KW-0804">Transcription</keyword>
<evidence type="ECO:0000259" key="5">
    <source>
        <dbReference type="PROSITE" id="PS50042"/>
    </source>
</evidence>
<dbReference type="InterPro" id="IPR018490">
    <property type="entry name" value="cNMP-bd_dom_sf"/>
</dbReference>
<dbReference type="GO" id="GO:0005829">
    <property type="term" value="C:cytosol"/>
    <property type="evidence" value="ECO:0007669"/>
    <property type="project" value="TreeGrafter"/>
</dbReference>
<keyword evidence="1" id="KW-0805">Transcription regulation</keyword>
<evidence type="ECO:0000256" key="3">
    <source>
        <dbReference type="ARBA" id="ARBA00023159"/>
    </source>
</evidence>
<dbReference type="PANTHER" id="PTHR24567">
    <property type="entry name" value="CRP FAMILY TRANSCRIPTIONAL REGULATORY PROTEIN"/>
    <property type="match status" value="1"/>
</dbReference>
<comment type="caution">
    <text evidence="7">The sequence shown here is derived from an EMBL/GenBank/DDBJ whole genome shotgun (WGS) entry which is preliminary data.</text>
</comment>
<dbReference type="CDD" id="cd00038">
    <property type="entry name" value="CAP_ED"/>
    <property type="match status" value="1"/>
</dbReference>
<sequence length="248" mass="28206">MTPFRKIVEVTYMRDSRHTSSSTSSFNHSPWQLNHMDVWEALFEGAPVKTLRKNTVVFHQGDPLQSIYFVRRGRVRSSLFDEDGQEMTILIFTEGTIFGEVSAIEQSPYQVTTTTNTACTLAYLPVAVFLEKVEQSPSLTRQLNRSLTQKIIRLASHIKDIALLNSDERVVAYLLKLADTFGVETKLGLKIAIPFTHQEMADLIATSRVTVSKVMSLLDKEGILQRIEGYLYIKDKESLLQWCASQER</sequence>
<feature type="domain" description="Cyclic nucleotide-binding" evidence="5">
    <location>
        <begin position="49"/>
        <end position="150"/>
    </location>
</feature>
<dbReference type="AlphaFoldDB" id="A0A3M8CSJ0"/>
<evidence type="ECO:0000259" key="6">
    <source>
        <dbReference type="PROSITE" id="PS51063"/>
    </source>
</evidence>
<dbReference type="Pfam" id="PF13545">
    <property type="entry name" value="HTH_Crp_2"/>
    <property type="match status" value="1"/>
</dbReference>
<reference evidence="7 8" key="1">
    <citation type="submission" date="2018-10" db="EMBL/GenBank/DDBJ databases">
        <title>Phylogenomics of Brevibacillus.</title>
        <authorList>
            <person name="Dunlap C."/>
        </authorList>
    </citation>
    <scope>NUCLEOTIDE SEQUENCE [LARGE SCALE GENOMIC DNA]</scope>
    <source>
        <strain evidence="7 8">JCM 15085</strain>
    </source>
</reference>
<dbReference type="SMART" id="SM00419">
    <property type="entry name" value="HTH_CRP"/>
    <property type="match status" value="1"/>
</dbReference>
<evidence type="ECO:0000313" key="7">
    <source>
        <dbReference type="EMBL" id="RNB78371.1"/>
    </source>
</evidence>
<dbReference type="SMART" id="SM00100">
    <property type="entry name" value="cNMP"/>
    <property type="match status" value="1"/>
</dbReference>
<organism evidence="7 8">
    <name type="scientific">Brevibacillus panacihumi</name>
    <dbReference type="NCBI Taxonomy" id="497735"/>
    <lineage>
        <taxon>Bacteria</taxon>
        <taxon>Bacillati</taxon>
        <taxon>Bacillota</taxon>
        <taxon>Bacilli</taxon>
        <taxon>Bacillales</taxon>
        <taxon>Paenibacillaceae</taxon>
        <taxon>Brevibacillus</taxon>
    </lineage>
</organism>
<evidence type="ECO:0000256" key="1">
    <source>
        <dbReference type="ARBA" id="ARBA00023015"/>
    </source>
</evidence>